<evidence type="ECO:0000256" key="5">
    <source>
        <dbReference type="ARBA" id="ARBA00023136"/>
    </source>
</evidence>
<dbReference type="InterPro" id="IPR008816">
    <property type="entry name" value="Gly_zipper_2TM_dom"/>
</dbReference>
<dbReference type="PANTHER" id="PTHR35603">
    <property type="match status" value="1"/>
</dbReference>
<gene>
    <name evidence="12" type="primary">omp</name>
    <name evidence="12" type="ORF">GCM10011332_12790</name>
</gene>
<evidence type="ECO:0000256" key="3">
    <source>
        <dbReference type="ARBA" id="ARBA00015281"/>
    </source>
</evidence>
<evidence type="ECO:0000313" key="13">
    <source>
        <dbReference type="Proteomes" id="UP000632498"/>
    </source>
</evidence>
<feature type="chain" id="PRO_5037963199" description="17 kDa surface antigen" evidence="9">
    <location>
        <begin position="24"/>
        <end position="160"/>
    </location>
</feature>
<evidence type="ECO:0000259" key="11">
    <source>
        <dbReference type="Pfam" id="PF16998"/>
    </source>
</evidence>
<feature type="domain" description="Surface antigen" evidence="11">
    <location>
        <begin position="76"/>
        <end position="157"/>
    </location>
</feature>
<keyword evidence="5" id="KW-0472">Membrane</keyword>
<dbReference type="PANTHER" id="PTHR35603:SF2">
    <property type="entry name" value="OUTER MEMBRANE LIPOPROTEIN"/>
    <property type="match status" value="1"/>
</dbReference>
<dbReference type="PIRSF" id="PIRSF002721">
    <property type="entry name" value="Surface_antigen_Rickettsia"/>
    <property type="match status" value="1"/>
</dbReference>
<dbReference type="RefSeq" id="WP_229734254.1">
    <property type="nucleotide sequence ID" value="NZ_BMHV01000007.1"/>
</dbReference>
<dbReference type="AlphaFoldDB" id="A0A917FBV2"/>
<evidence type="ECO:0000313" key="12">
    <source>
        <dbReference type="EMBL" id="GGF60483.1"/>
    </source>
</evidence>
<feature type="domain" description="Glycine zipper 2TM" evidence="10">
    <location>
        <begin position="31"/>
        <end position="72"/>
    </location>
</feature>
<dbReference type="EMBL" id="BMHV01000007">
    <property type="protein sequence ID" value="GGF60483.1"/>
    <property type="molecule type" value="Genomic_DNA"/>
</dbReference>
<evidence type="ECO:0000256" key="6">
    <source>
        <dbReference type="ARBA" id="ARBA00023139"/>
    </source>
</evidence>
<dbReference type="InterPro" id="IPR032635">
    <property type="entry name" value="Anti_2"/>
</dbReference>
<dbReference type="Proteomes" id="UP000632498">
    <property type="component" value="Unassembled WGS sequence"/>
</dbReference>
<sequence>MSVSKFACAIAAVSMLGACQTTMEDNPKQTVGTIIGAVGGAVIGSNLGKGKGSLVGVALGTLAGAWLGSSIGQSMDELDRMKMANATQDALEHKSVGQTSTWSNPDSGNSGRITPTKTYYEPGAKEPCREYSNTVTIDGQLETITGTACRRPDGTWRTVD</sequence>
<dbReference type="GO" id="GO:0009279">
    <property type="term" value="C:cell outer membrane"/>
    <property type="evidence" value="ECO:0007669"/>
    <property type="project" value="UniProtKB-SubCell"/>
</dbReference>
<accession>A0A917FBV2</accession>
<keyword evidence="7" id="KW-0449">Lipoprotein</keyword>
<evidence type="ECO:0000256" key="4">
    <source>
        <dbReference type="ARBA" id="ARBA00022729"/>
    </source>
</evidence>
<proteinExistence type="inferred from homology"/>
<dbReference type="InterPro" id="IPR051407">
    <property type="entry name" value="Bact_OM_lipoprot/Surf_antigen"/>
</dbReference>
<keyword evidence="13" id="KW-1185">Reference proteome</keyword>
<evidence type="ECO:0000256" key="9">
    <source>
        <dbReference type="SAM" id="SignalP"/>
    </source>
</evidence>
<feature type="region of interest" description="Disordered" evidence="8">
    <location>
        <begin position="90"/>
        <end position="118"/>
    </location>
</feature>
<feature type="signal peptide" evidence="9">
    <location>
        <begin position="1"/>
        <end position="23"/>
    </location>
</feature>
<protein>
    <recommendedName>
        <fullName evidence="3">17 kDa surface antigen</fullName>
    </recommendedName>
</protein>
<name>A0A917FBV2_9PROT</name>
<reference evidence="12" key="1">
    <citation type="journal article" date="2014" name="Int. J. Syst. Evol. Microbiol.">
        <title>Complete genome sequence of Corynebacterium casei LMG S-19264T (=DSM 44701T), isolated from a smear-ripened cheese.</title>
        <authorList>
            <consortium name="US DOE Joint Genome Institute (JGI-PGF)"/>
            <person name="Walter F."/>
            <person name="Albersmeier A."/>
            <person name="Kalinowski J."/>
            <person name="Ruckert C."/>
        </authorList>
    </citation>
    <scope>NUCLEOTIDE SEQUENCE</scope>
    <source>
        <strain evidence="12">CGMCC 1.15254</strain>
    </source>
</reference>
<dbReference type="PROSITE" id="PS51257">
    <property type="entry name" value="PROKAR_LIPOPROTEIN"/>
    <property type="match status" value="1"/>
</dbReference>
<evidence type="ECO:0000256" key="1">
    <source>
        <dbReference type="ARBA" id="ARBA00004459"/>
    </source>
</evidence>
<organism evidence="12 13">
    <name type="scientific">Terasakiella brassicae</name>
    <dbReference type="NCBI Taxonomy" id="1634917"/>
    <lineage>
        <taxon>Bacteria</taxon>
        <taxon>Pseudomonadati</taxon>
        <taxon>Pseudomonadota</taxon>
        <taxon>Alphaproteobacteria</taxon>
        <taxon>Rhodospirillales</taxon>
        <taxon>Terasakiellaceae</taxon>
        <taxon>Terasakiella</taxon>
    </lineage>
</organism>
<evidence type="ECO:0000256" key="8">
    <source>
        <dbReference type="SAM" id="MobiDB-lite"/>
    </source>
</evidence>
<keyword evidence="4 9" id="KW-0732">Signal</keyword>
<reference evidence="12" key="2">
    <citation type="submission" date="2020-09" db="EMBL/GenBank/DDBJ databases">
        <authorList>
            <person name="Sun Q."/>
            <person name="Zhou Y."/>
        </authorList>
    </citation>
    <scope>NUCLEOTIDE SEQUENCE</scope>
    <source>
        <strain evidence="12">CGMCC 1.15254</strain>
    </source>
</reference>
<comment type="similarity">
    <text evidence="2">Belongs to the rickettsiale 17 kDa surface antigen family.</text>
</comment>
<feature type="compositionally biased region" description="Polar residues" evidence="8">
    <location>
        <begin position="96"/>
        <end position="117"/>
    </location>
</feature>
<dbReference type="Pfam" id="PF16998">
    <property type="entry name" value="17kDa_Anti_2"/>
    <property type="match status" value="1"/>
</dbReference>
<keyword evidence="6" id="KW-0564">Palmitate</keyword>
<evidence type="ECO:0000256" key="7">
    <source>
        <dbReference type="ARBA" id="ARBA00023288"/>
    </source>
</evidence>
<evidence type="ECO:0000256" key="2">
    <source>
        <dbReference type="ARBA" id="ARBA00008681"/>
    </source>
</evidence>
<evidence type="ECO:0000259" key="10">
    <source>
        <dbReference type="Pfam" id="PF05433"/>
    </source>
</evidence>
<comment type="subcellular location">
    <subcellularLocation>
        <location evidence="1">Cell outer membrane</location>
        <topology evidence="1">Lipid-anchor</topology>
    </subcellularLocation>
</comment>
<dbReference type="Pfam" id="PF05433">
    <property type="entry name" value="Rick_17kDa_Anti"/>
    <property type="match status" value="1"/>
</dbReference>
<dbReference type="InterPro" id="IPR016364">
    <property type="entry name" value="Surface_antigen_Rickettsia"/>
</dbReference>
<comment type="caution">
    <text evidence="12">The sequence shown here is derived from an EMBL/GenBank/DDBJ whole genome shotgun (WGS) entry which is preliminary data.</text>
</comment>